<dbReference type="STRING" id="652.WL1483_3384"/>
<accession>A0A0S2SM63</accession>
<evidence type="ECO:0000313" key="3">
    <source>
        <dbReference type="Proteomes" id="UP000058114"/>
    </source>
</evidence>
<dbReference type="EMBL" id="CP013067">
    <property type="protein sequence ID" value="ALP42803.1"/>
    <property type="molecule type" value="Genomic_DNA"/>
</dbReference>
<reference evidence="3" key="1">
    <citation type="submission" date="2015-10" db="EMBL/GenBank/DDBJ databases">
        <title>Complete Genome Sequence of Aeromonas schubertii strain WL1483.</title>
        <authorList>
            <person name="Liu L."/>
        </authorList>
    </citation>
    <scope>NUCLEOTIDE SEQUENCE [LARGE SCALE GENOMIC DNA]</scope>
    <source>
        <strain evidence="3">WL1483</strain>
    </source>
</reference>
<organism evidence="1 3">
    <name type="scientific">Aeromonas schubertii</name>
    <dbReference type="NCBI Taxonomy" id="652"/>
    <lineage>
        <taxon>Bacteria</taxon>
        <taxon>Pseudomonadati</taxon>
        <taxon>Pseudomonadota</taxon>
        <taxon>Gammaproteobacteria</taxon>
        <taxon>Aeromonadales</taxon>
        <taxon>Aeromonadaceae</taxon>
        <taxon>Aeromonas</taxon>
    </lineage>
</organism>
<dbReference type="Proteomes" id="UP000058114">
    <property type="component" value="Chromosome"/>
</dbReference>
<name>A0A0S2SM63_9GAMM</name>
<evidence type="ECO:0000313" key="1">
    <source>
        <dbReference type="EMBL" id="ALP42803.1"/>
    </source>
</evidence>
<evidence type="ECO:0000313" key="2">
    <source>
        <dbReference type="EMBL" id="MBZ6068211.1"/>
    </source>
</evidence>
<protein>
    <submittedName>
        <fullName evidence="1">Uncharacterized protein</fullName>
    </submittedName>
</protein>
<dbReference type="Proteomes" id="UP000774958">
    <property type="component" value="Unassembled WGS sequence"/>
</dbReference>
<evidence type="ECO:0000313" key="4">
    <source>
        <dbReference type="Proteomes" id="UP000774958"/>
    </source>
</evidence>
<dbReference type="KEGG" id="asr:WL1483_3384"/>
<gene>
    <name evidence="2" type="ORF">LA374_18685</name>
    <name evidence="1" type="ORF">WL1483_3384</name>
</gene>
<proteinExistence type="predicted"/>
<dbReference type="OrthoDB" id="5589301at2"/>
<dbReference type="EMBL" id="JAIRBT010000037">
    <property type="protein sequence ID" value="MBZ6068211.1"/>
    <property type="molecule type" value="Genomic_DNA"/>
</dbReference>
<keyword evidence="4" id="KW-1185">Reference proteome</keyword>
<reference evidence="2 4" key="3">
    <citation type="submission" date="2021-09" db="EMBL/GenBank/DDBJ databases">
        <title>Aeromonas schubertii isolated from Asian sea bass.</title>
        <authorList>
            <person name="Pinpimai K."/>
        </authorList>
    </citation>
    <scope>NUCLEOTIDE SEQUENCE [LARGE SCALE GENOMIC DNA]</scope>
    <source>
        <strain evidence="2 4">CHULA2021a</strain>
    </source>
</reference>
<sequence length="68" mass="7960">MKKRLTEIGNASQFNEYLAAMGIHRPPLEQIQEEWAYQKDDEVIALVQRHKGGGARYYLNAHRLCQHH</sequence>
<reference evidence="1 3" key="2">
    <citation type="journal article" date="2016" name="Genome Announc.">
        <title>Complete Genome Sequence of the Highly Virulent Aeromonas schubertii Strain WL1483, Isolated from Diseased Snakehead Fish (Channa argus) in China.</title>
        <authorList>
            <person name="Liu L."/>
            <person name="Li N."/>
            <person name="Zhang D."/>
            <person name="Fu X."/>
            <person name="Shi C."/>
            <person name="Lin Q."/>
            <person name="Hao G."/>
        </authorList>
    </citation>
    <scope>NUCLEOTIDE SEQUENCE [LARGE SCALE GENOMIC DNA]</scope>
    <source>
        <strain evidence="1 3">WL1483</strain>
    </source>
</reference>
<dbReference type="RefSeq" id="WP_050665381.1">
    <property type="nucleotide sequence ID" value="NZ_CDDB01000024.1"/>
</dbReference>
<dbReference type="PATRIC" id="fig|652.5.peg.4283"/>
<dbReference type="AlphaFoldDB" id="A0A0S2SM63"/>